<dbReference type="PANTHER" id="PTHR27000:SF642">
    <property type="entry name" value="INACTIVE LEUCINE-RICH REPEAT RECEPTOR KINASE XIAO-RELATED"/>
    <property type="match status" value="1"/>
</dbReference>
<evidence type="ECO:0000256" key="5">
    <source>
        <dbReference type="ARBA" id="ARBA00022614"/>
    </source>
</evidence>
<keyword evidence="14 20" id="KW-0472">Membrane</keyword>
<dbReference type="Pfam" id="PF07714">
    <property type="entry name" value="PK_Tyr_Ser-Thr"/>
    <property type="match status" value="1"/>
</dbReference>
<dbReference type="PROSITE" id="PS00107">
    <property type="entry name" value="PROTEIN_KINASE_ATP"/>
    <property type="match status" value="1"/>
</dbReference>
<feature type="binding site" evidence="18">
    <location>
        <position position="1009"/>
    </location>
    <ligand>
        <name>ATP</name>
        <dbReference type="ChEBI" id="CHEBI:30616"/>
    </ligand>
</feature>
<evidence type="ECO:0000256" key="18">
    <source>
        <dbReference type="PROSITE-ProRule" id="PRU10141"/>
    </source>
</evidence>
<dbReference type="PROSITE" id="PS50011">
    <property type="entry name" value="PROTEIN_KINASE_DOM"/>
    <property type="match status" value="1"/>
</dbReference>
<evidence type="ECO:0000259" key="22">
    <source>
        <dbReference type="PROSITE" id="PS50011"/>
    </source>
</evidence>
<comment type="caution">
    <text evidence="24">The sequence shown here is derived from an EMBL/GenBank/DDBJ whole genome shotgun (WGS) entry which is preliminary data.</text>
</comment>
<evidence type="ECO:0000256" key="4">
    <source>
        <dbReference type="ARBA" id="ARBA00022527"/>
    </source>
</evidence>
<evidence type="ECO:0000256" key="19">
    <source>
        <dbReference type="SAM" id="MobiDB-lite"/>
    </source>
</evidence>
<dbReference type="SUPFAM" id="SSF56112">
    <property type="entry name" value="Protein kinase-like (PK-like)"/>
    <property type="match status" value="1"/>
</dbReference>
<organism evidence="24 25">
    <name type="scientific">Chlorella sorokiniana</name>
    <name type="common">Freshwater green alga</name>
    <dbReference type="NCBI Taxonomy" id="3076"/>
    <lineage>
        <taxon>Eukaryota</taxon>
        <taxon>Viridiplantae</taxon>
        <taxon>Chlorophyta</taxon>
        <taxon>core chlorophytes</taxon>
        <taxon>Trebouxiophyceae</taxon>
        <taxon>Chlorellales</taxon>
        <taxon>Chlorellaceae</taxon>
        <taxon>Chlorella clade</taxon>
        <taxon>Chlorella</taxon>
    </lineage>
</organism>
<comment type="subcellular location">
    <subcellularLocation>
        <location evidence="1">Cell membrane</location>
    </subcellularLocation>
    <subcellularLocation>
        <location evidence="2">Cytoplasm</location>
        <location evidence="2">Cytoskeleton</location>
        <location evidence="2">Cilium axoneme</location>
    </subcellularLocation>
    <subcellularLocation>
        <location evidence="17">Endomembrane system</location>
        <topology evidence="17">Single-pass membrane protein</topology>
    </subcellularLocation>
</comment>
<evidence type="ECO:0000256" key="10">
    <source>
        <dbReference type="ARBA" id="ARBA00022741"/>
    </source>
</evidence>
<keyword evidence="9" id="KW-0677">Repeat</keyword>
<evidence type="ECO:0000256" key="1">
    <source>
        <dbReference type="ARBA" id="ARBA00004236"/>
    </source>
</evidence>
<keyword evidence="12 18" id="KW-0067">ATP-binding</keyword>
<reference evidence="24 25" key="1">
    <citation type="journal article" date="2018" name="Plant J.">
        <title>Genome sequences of Chlorella sorokiniana UTEX 1602 and Micractinium conductrix SAG 241.80: implications to maltose excretion by a green alga.</title>
        <authorList>
            <person name="Arriola M.B."/>
            <person name="Velmurugan N."/>
            <person name="Zhang Y."/>
            <person name="Plunkett M.H."/>
            <person name="Hondzo H."/>
            <person name="Barney B.M."/>
        </authorList>
    </citation>
    <scope>NUCLEOTIDE SEQUENCE [LARGE SCALE GENOMIC DNA]</scope>
    <source>
        <strain evidence="24">1602</strain>
        <strain evidence="25">UTEX 1602</strain>
    </source>
</reference>
<dbReference type="SMART" id="SM00369">
    <property type="entry name" value="LRR_TYP"/>
    <property type="match status" value="7"/>
</dbReference>
<dbReference type="SMART" id="SM00220">
    <property type="entry name" value="S_TKc"/>
    <property type="match status" value="1"/>
</dbReference>
<dbReference type="STRING" id="3076.A0A2P6U584"/>
<gene>
    <name evidence="24" type="ORF">C2E21_0525</name>
</gene>
<dbReference type="InterPro" id="IPR032675">
    <property type="entry name" value="LRR_dom_sf"/>
</dbReference>
<evidence type="ECO:0000256" key="8">
    <source>
        <dbReference type="ARBA" id="ARBA00022729"/>
    </source>
</evidence>
<evidence type="ECO:0000256" key="14">
    <source>
        <dbReference type="ARBA" id="ARBA00023136"/>
    </source>
</evidence>
<evidence type="ECO:0000313" key="24">
    <source>
        <dbReference type="EMBL" id="PRW61478.1"/>
    </source>
</evidence>
<evidence type="ECO:0000313" key="25">
    <source>
        <dbReference type="Proteomes" id="UP000239899"/>
    </source>
</evidence>
<keyword evidence="13 20" id="KW-1133">Transmembrane helix</keyword>
<evidence type="ECO:0000256" key="6">
    <source>
        <dbReference type="ARBA" id="ARBA00022679"/>
    </source>
</evidence>
<dbReference type="GO" id="GO:0005886">
    <property type="term" value="C:plasma membrane"/>
    <property type="evidence" value="ECO:0007669"/>
    <property type="project" value="UniProtKB-SubCell"/>
</dbReference>
<protein>
    <submittedName>
        <fullName evidence="23">Serine threonine-kinase CTR1 isoform A</fullName>
    </submittedName>
    <submittedName>
        <fullName evidence="24">Serine threonine-kinase CTR1 isoform B</fullName>
    </submittedName>
</protein>
<dbReference type="CDD" id="cd13999">
    <property type="entry name" value="STKc_MAP3K-like"/>
    <property type="match status" value="1"/>
</dbReference>
<dbReference type="InterPro" id="IPR013210">
    <property type="entry name" value="LRR_N_plant-typ"/>
</dbReference>
<dbReference type="InterPro" id="IPR001611">
    <property type="entry name" value="Leu-rich_rpt"/>
</dbReference>
<evidence type="ECO:0000256" key="9">
    <source>
        <dbReference type="ARBA" id="ARBA00022737"/>
    </source>
</evidence>
<evidence type="ECO:0000256" key="7">
    <source>
        <dbReference type="ARBA" id="ARBA00022692"/>
    </source>
</evidence>
<dbReference type="AlphaFoldDB" id="A0A2P6U584"/>
<dbReference type="Gene3D" id="1.10.510.10">
    <property type="entry name" value="Transferase(Phosphotransferase) domain 1"/>
    <property type="match status" value="1"/>
</dbReference>
<feature type="chain" id="PRO_5015085650" evidence="21">
    <location>
        <begin position="28"/>
        <end position="1265"/>
    </location>
</feature>
<evidence type="ECO:0000256" key="16">
    <source>
        <dbReference type="ARBA" id="ARBA00023180"/>
    </source>
</evidence>
<keyword evidence="5" id="KW-0433">Leucine-rich repeat</keyword>
<dbReference type="InterPro" id="IPR003591">
    <property type="entry name" value="Leu-rich_rpt_typical-subtyp"/>
</dbReference>
<accession>A0A2P6U584</accession>
<dbReference type="Pfam" id="PF00560">
    <property type="entry name" value="LRR_1"/>
    <property type="match status" value="4"/>
</dbReference>
<dbReference type="SUPFAM" id="SSF52058">
    <property type="entry name" value="L domain-like"/>
    <property type="match status" value="2"/>
</dbReference>
<dbReference type="GO" id="GO:0005524">
    <property type="term" value="F:ATP binding"/>
    <property type="evidence" value="ECO:0007669"/>
    <property type="project" value="UniProtKB-UniRule"/>
</dbReference>
<dbReference type="InterPro" id="IPR017441">
    <property type="entry name" value="Protein_kinase_ATP_BS"/>
</dbReference>
<dbReference type="GO" id="GO:0004674">
    <property type="term" value="F:protein serine/threonine kinase activity"/>
    <property type="evidence" value="ECO:0007669"/>
    <property type="project" value="UniProtKB-KW"/>
</dbReference>
<evidence type="ECO:0000313" key="23">
    <source>
        <dbReference type="EMBL" id="PRW61477.1"/>
    </source>
</evidence>
<evidence type="ECO:0000256" key="2">
    <source>
        <dbReference type="ARBA" id="ARBA00004430"/>
    </source>
</evidence>
<reference evidence="24" key="2">
    <citation type="submission" date="2018-02" db="EMBL/GenBank/DDBJ databases">
        <authorList>
            <person name="Cohen D.B."/>
            <person name="Kent A.D."/>
        </authorList>
    </citation>
    <scope>NUCLEOTIDE SEQUENCE</scope>
    <source>
        <strain evidence="24">1602</strain>
    </source>
</reference>
<dbReference type="GO" id="GO:0005930">
    <property type="term" value="C:axoneme"/>
    <property type="evidence" value="ECO:0007669"/>
    <property type="project" value="UniProtKB-SubCell"/>
</dbReference>
<evidence type="ECO:0000256" key="17">
    <source>
        <dbReference type="ARBA" id="ARBA00037847"/>
    </source>
</evidence>
<dbReference type="PANTHER" id="PTHR27000">
    <property type="entry name" value="LEUCINE-RICH REPEAT RECEPTOR-LIKE PROTEIN KINASE FAMILY PROTEIN-RELATED"/>
    <property type="match status" value="1"/>
</dbReference>
<keyword evidence="4" id="KW-0723">Serine/threonine-protein kinase</keyword>
<keyword evidence="15" id="KW-0675">Receptor</keyword>
<dbReference type="InterPro" id="IPR000719">
    <property type="entry name" value="Prot_kinase_dom"/>
</dbReference>
<feature type="transmembrane region" description="Helical" evidence="20">
    <location>
        <begin position="773"/>
        <end position="795"/>
    </location>
</feature>
<dbReference type="OrthoDB" id="1877432at2759"/>
<evidence type="ECO:0000256" key="21">
    <source>
        <dbReference type="SAM" id="SignalP"/>
    </source>
</evidence>
<evidence type="ECO:0000256" key="15">
    <source>
        <dbReference type="ARBA" id="ARBA00023170"/>
    </source>
</evidence>
<keyword evidence="7 20" id="KW-0812">Transmembrane</keyword>
<keyword evidence="11 24" id="KW-0418">Kinase</keyword>
<dbReference type="GO" id="GO:0012505">
    <property type="term" value="C:endomembrane system"/>
    <property type="evidence" value="ECO:0007669"/>
    <property type="project" value="UniProtKB-SubCell"/>
</dbReference>
<comment type="similarity">
    <text evidence="3">Belongs to the protein kinase superfamily. Ser/Thr protein kinase family.</text>
</comment>
<dbReference type="EMBL" id="LHPG02000001">
    <property type="protein sequence ID" value="PRW61477.1"/>
    <property type="molecule type" value="Genomic_DNA"/>
</dbReference>
<dbReference type="InterPro" id="IPR008271">
    <property type="entry name" value="Ser/Thr_kinase_AS"/>
</dbReference>
<evidence type="ECO:0000256" key="3">
    <source>
        <dbReference type="ARBA" id="ARBA00008684"/>
    </source>
</evidence>
<name>A0A2P6U584_CHLSO</name>
<dbReference type="Proteomes" id="UP000239899">
    <property type="component" value="Unassembled WGS sequence"/>
</dbReference>
<sequence>MPQGHRGAALLAAVALLLATLAPNALAQPIDTTTKESLRAQTEAITNWDQFWQANNLSGWDFDTATTKAGFVHYCNWTGISCVNLAVTALELPCDSGVTGYCAVLAEGALAPELANISSLVALDFSGQRLAGALPAAYGRLSKLTRLLLPWNRFNSSIPPSWAEAGAFPQLETLDLANNRLAGPLPPAPNGSSLLPSLVTFLLDNNTLSSSLPASWGSATALPKLQQLYLLQNQLSGALPAEWASAGAFKALNKLELSDNKLRGPLPGNWGGAEAFPALAELSLGGNQLSGTLPEAWSCCGGFPSLSALSLTSNNLSGTLPPSWAPPAFPSLTGLQLDANPRLCGPVPDALYPAVCGNAESVATTCVGRELPACTADFPPASAANAAALLAQSAAITNWAEFASQNNITGWNASVPVCNWTGVTCTPQGSIIALDLGCEVRGYEGEVPPNCNGFAQGTLALELARISTLQQLILRNQQLAGTLPSEWGGSGAFANLNELQLHGNQLTGGIPAAWATNGSFPRLLILTLEQNRLGGTLPPQLGQGGSLAAVKFIDLSANRLSGPLPTSWSGLGFVTYLNLTDNNLNGTLPDSWGLDGGMPALTELYISVNRLGGELPTAWGDAPSFANLRRIELANNSIGGTLPPTYGSNGSLPVIGDMYLDHNQLSGTLPAEWGSPEAFQQLNTLSLDGNRLSGSIPTSWNVTGSFTALTRLALNGNPSLCDSTVPTLLQPAVCDSQATNCADGQISCQPTASPSPPPGGNEAAAEAGSSTPVGAIVGGVVGGIVLLAAAALLVVGRRRGWLSRSSLHKQLSTASRRGGGDFSLEDGNVKLVPSMDPGALSLLPAHADEAPLGMLPHSYISTMGRQVAAATARGTRGALINDTSSGSPSLHSLESDPVITFISTRLGTLSRRRPSGPPTSGDGTSRDTPSNNTPSGTAPSDGTNARPPSTNVSSQPTMGSGDTGNTSLSPDMQLWAVRWEQIQLERAIGRGSFGRVYLATWNATPTAVKVLISAEDLEQRQDLELPADIMQDLQEEAIVMSRMRHPNICAFFGLCTLPPCILTEYCSRGSVFDVLRQASWDADLAGQLTWRLRISMAYDAARGLLYLHMREPTIVHRDVKSPNLLVDEYWHVKVADFNLSQILAGQQGGSALDEGGATNPMWLAPEVLSFNAATTASDAYAMGLVMFELLAWRLPFVGLSPFQIRRKVLDGGRPEVPPLTELPGPDNDAFATFDDYCQLMRECWAQDPRRRPAFAEIVARLGAML</sequence>
<proteinExistence type="inferred from homology"/>
<feature type="signal peptide" evidence="21">
    <location>
        <begin position="1"/>
        <end position="27"/>
    </location>
</feature>
<feature type="region of interest" description="Disordered" evidence="19">
    <location>
        <begin position="904"/>
        <end position="969"/>
    </location>
</feature>
<feature type="compositionally biased region" description="Polar residues" evidence="19">
    <location>
        <begin position="921"/>
        <end position="969"/>
    </location>
</feature>
<keyword evidence="10 18" id="KW-0547">Nucleotide-binding</keyword>
<dbReference type="InterPro" id="IPR001245">
    <property type="entry name" value="Ser-Thr/Tyr_kinase_cat_dom"/>
</dbReference>
<evidence type="ECO:0000256" key="13">
    <source>
        <dbReference type="ARBA" id="ARBA00022989"/>
    </source>
</evidence>
<dbReference type="EMBL" id="LHPG02000001">
    <property type="protein sequence ID" value="PRW61478.1"/>
    <property type="molecule type" value="Genomic_DNA"/>
</dbReference>
<dbReference type="Pfam" id="PF08263">
    <property type="entry name" value="LRRNT_2"/>
    <property type="match status" value="2"/>
</dbReference>
<keyword evidence="16" id="KW-0325">Glycoprotein</keyword>
<dbReference type="PROSITE" id="PS00108">
    <property type="entry name" value="PROTEIN_KINASE_ST"/>
    <property type="match status" value="1"/>
</dbReference>
<evidence type="ECO:0000256" key="12">
    <source>
        <dbReference type="ARBA" id="ARBA00022840"/>
    </source>
</evidence>
<evidence type="ECO:0000256" key="11">
    <source>
        <dbReference type="ARBA" id="ARBA00022777"/>
    </source>
</evidence>
<feature type="domain" description="Protein kinase" evidence="22">
    <location>
        <begin position="982"/>
        <end position="1265"/>
    </location>
</feature>
<keyword evidence="6" id="KW-0808">Transferase</keyword>
<dbReference type="Gene3D" id="3.80.10.10">
    <property type="entry name" value="Ribonuclease Inhibitor"/>
    <property type="match status" value="4"/>
</dbReference>
<keyword evidence="8 21" id="KW-0732">Signal</keyword>
<dbReference type="InterPro" id="IPR011009">
    <property type="entry name" value="Kinase-like_dom_sf"/>
</dbReference>
<keyword evidence="25" id="KW-1185">Reference proteome</keyword>
<evidence type="ECO:0000256" key="20">
    <source>
        <dbReference type="SAM" id="Phobius"/>
    </source>
</evidence>